<dbReference type="InterPro" id="IPR040622">
    <property type="entry name" value="EGF_integrin_1"/>
</dbReference>
<evidence type="ECO:0000259" key="13">
    <source>
        <dbReference type="Pfam" id="PF23105"/>
    </source>
</evidence>
<keyword evidence="10" id="KW-1015">Disulfide bond</keyword>
<feature type="non-terminal residue" evidence="14">
    <location>
        <position position="102"/>
    </location>
</feature>
<evidence type="ECO:0000256" key="2">
    <source>
        <dbReference type="ARBA" id="ARBA00007449"/>
    </source>
</evidence>
<dbReference type="GO" id="GO:0009986">
    <property type="term" value="C:cell surface"/>
    <property type="evidence" value="ECO:0007669"/>
    <property type="project" value="TreeGrafter"/>
</dbReference>
<reference evidence="14" key="1">
    <citation type="submission" date="2020-04" db="EMBL/GenBank/DDBJ databases">
        <authorList>
            <person name="Alioto T."/>
            <person name="Alioto T."/>
            <person name="Gomez Garrido J."/>
        </authorList>
    </citation>
    <scope>NUCLEOTIDE SEQUENCE</scope>
    <source>
        <strain evidence="14">A484AB</strain>
    </source>
</reference>
<evidence type="ECO:0000256" key="4">
    <source>
        <dbReference type="ARBA" id="ARBA00022692"/>
    </source>
</evidence>
<keyword evidence="15" id="KW-1185">Reference proteome</keyword>
<dbReference type="InterPro" id="IPR057243">
    <property type="entry name" value="Integrin_I-EGF_CS"/>
</dbReference>
<accession>A0A6S7IG31</accession>
<evidence type="ECO:0000313" key="14">
    <source>
        <dbReference type="EMBL" id="CAB4002298.1"/>
    </source>
</evidence>
<keyword evidence="5" id="KW-0732">Signal</keyword>
<dbReference type="InterPro" id="IPR015812">
    <property type="entry name" value="Integrin_bsu"/>
</dbReference>
<evidence type="ECO:0000256" key="11">
    <source>
        <dbReference type="ARBA" id="ARBA00023180"/>
    </source>
</evidence>
<evidence type="ECO:0000256" key="6">
    <source>
        <dbReference type="ARBA" id="ARBA00022737"/>
    </source>
</evidence>
<evidence type="ECO:0000256" key="3">
    <source>
        <dbReference type="ARBA" id="ARBA00022536"/>
    </source>
</evidence>
<feature type="domain" description="Integrin beta epidermal growth factor-like" evidence="13">
    <location>
        <begin position="40"/>
        <end position="84"/>
    </location>
</feature>
<evidence type="ECO:0000256" key="10">
    <source>
        <dbReference type="ARBA" id="ARBA00023157"/>
    </source>
</evidence>
<dbReference type="Pfam" id="PF18372">
    <property type="entry name" value="I-EGF_1"/>
    <property type="match status" value="1"/>
</dbReference>
<keyword evidence="9" id="KW-0472">Membrane</keyword>
<evidence type="ECO:0000256" key="8">
    <source>
        <dbReference type="ARBA" id="ARBA00023037"/>
    </source>
</evidence>
<dbReference type="PANTHER" id="PTHR10082:SF60">
    <property type="entry name" value="INTEGRIN BETA-PS"/>
    <property type="match status" value="1"/>
</dbReference>
<dbReference type="GO" id="GO:0007160">
    <property type="term" value="P:cell-matrix adhesion"/>
    <property type="evidence" value="ECO:0007669"/>
    <property type="project" value="TreeGrafter"/>
</dbReference>
<dbReference type="GO" id="GO:0016477">
    <property type="term" value="P:cell migration"/>
    <property type="evidence" value="ECO:0007669"/>
    <property type="project" value="TreeGrafter"/>
</dbReference>
<comment type="caution">
    <text evidence="14">The sequence shown here is derived from an EMBL/GenBank/DDBJ whole genome shotgun (WGS) entry which is preliminary data.</text>
</comment>
<keyword evidence="7" id="KW-1133">Transmembrane helix</keyword>
<dbReference type="EMBL" id="CACRXK020004316">
    <property type="protein sequence ID" value="CAB4002298.1"/>
    <property type="molecule type" value="Genomic_DNA"/>
</dbReference>
<protein>
    <submittedName>
        <fullName evidence="14">Uncharacterized protein</fullName>
    </submittedName>
</protein>
<dbReference type="PANTHER" id="PTHR10082">
    <property type="entry name" value="INTEGRIN BETA SUBUNIT"/>
    <property type="match status" value="1"/>
</dbReference>
<dbReference type="PROSITE" id="PS00243">
    <property type="entry name" value="I_EGF_1"/>
    <property type="match status" value="1"/>
</dbReference>
<name>A0A6S7IG31_PARCT</name>
<comment type="similarity">
    <text evidence="2">Belongs to the integrin beta chain family.</text>
</comment>
<sequence>IPDSPRCNGNGSLVCGNCECDEGWSGEFCQCDAQRFSNINSDKCKNSNETGALTCSGNGECDCGVCQCNLIPDKTEKYYGQFCQCSNFNCELFDTKLCGGRK</sequence>
<keyword evidence="6" id="KW-0677">Repeat</keyword>
<evidence type="ECO:0000256" key="9">
    <source>
        <dbReference type="ARBA" id="ARBA00023136"/>
    </source>
</evidence>
<dbReference type="Gene3D" id="2.10.25.10">
    <property type="entry name" value="Laminin"/>
    <property type="match status" value="2"/>
</dbReference>
<feature type="domain" description="Integrin beta epidermal growth factor-like" evidence="12">
    <location>
        <begin position="1"/>
        <end position="24"/>
    </location>
</feature>
<evidence type="ECO:0000256" key="7">
    <source>
        <dbReference type="ARBA" id="ARBA00022989"/>
    </source>
</evidence>
<dbReference type="InterPro" id="IPR057073">
    <property type="entry name" value="EGF_integrin_2"/>
</dbReference>
<evidence type="ECO:0000256" key="1">
    <source>
        <dbReference type="ARBA" id="ARBA00004479"/>
    </source>
</evidence>
<dbReference type="GO" id="GO:0033627">
    <property type="term" value="P:cell adhesion mediated by integrin"/>
    <property type="evidence" value="ECO:0007669"/>
    <property type="project" value="TreeGrafter"/>
</dbReference>
<dbReference type="OrthoDB" id="5956021at2759"/>
<keyword evidence="8" id="KW-0401">Integrin</keyword>
<dbReference type="GO" id="GO:0008305">
    <property type="term" value="C:integrin complex"/>
    <property type="evidence" value="ECO:0007669"/>
    <property type="project" value="TreeGrafter"/>
</dbReference>
<proteinExistence type="inferred from homology"/>
<gene>
    <name evidence="14" type="ORF">PACLA_8A027189</name>
</gene>
<evidence type="ECO:0000259" key="12">
    <source>
        <dbReference type="Pfam" id="PF18372"/>
    </source>
</evidence>
<dbReference type="PROSITE" id="PS52047">
    <property type="entry name" value="I_EGF_2"/>
    <property type="match status" value="1"/>
</dbReference>
<dbReference type="GO" id="GO:0005178">
    <property type="term" value="F:integrin binding"/>
    <property type="evidence" value="ECO:0007669"/>
    <property type="project" value="TreeGrafter"/>
</dbReference>
<evidence type="ECO:0000313" key="15">
    <source>
        <dbReference type="Proteomes" id="UP001152795"/>
    </source>
</evidence>
<dbReference type="GO" id="GO:0098609">
    <property type="term" value="P:cell-cell adhesion"/>
    <property type="evidence" value="ECO:0007669"/>
    <property type="project" value="TreeGrafter"/>
</dbReference>
<dbReference type="GO" id="GO:0005925">
    <property type="term" value="C:focal adhesion"/>
    <property type="evidence" value="ECO:0007669"/>
    <property type="project" value="TreeGrafter"/>
</dbReference>
<dbReference type="AlphaFoldDB" id="A0A6S7IG31"/>
<dbReference type="GO" id="GO:0007229">
    <property type="term" value="P:integrin-mediated signaling pathway"/>
    <property type="evidence" value="ECO:0007669"/>
    <property type="project" value="UniProtKB-KW"/>
</dbReference>
<keyword evidence="3" id="KW-0245">EGF-like domain</keyword>
<dbReference type="Pfam" id="PF23105">
    <property type="entry name" value="EGF_integrin"/>
    <property type="match status" value="1"/>
</dbReference>
<keyword evidence="11" id="KW-0325">Glycoprotein</keyword>
<dbReference type="Proteomes" id="UP001152795">
    <property type="component" value="Unassembled WGS sequence"/>
</dbReference>
<comment type="subcellular location">
    <subcellularLocation>
        <location evidence="1">Membrane</location>
        <topology evidence="1">Single-pass type I membrane protein</topology>
    </subcellularLocation>
</comment>
<organism evidence="14 15">
    <name type="scientific">Paramuricea clavata</name>
    <name type="common">Red gorgonian</name>
    <name type="synonym">Violescent sea-whip</name>
    <dbReference type="NCBI Taxonomy" id="317549"/>
    <lineage>
        <taxon>Eukaryota</taxon>
        <taxon>Metazoa</taxon>
        <taxon>Cnidaria</taxon>
        <taxon>Anthozoa</taxon>
        <taxon>Octocorallia</taxon>
        <taxon>Malacalcyonacea</taxon>
        <taxon>Plexauridae</taxon>
        <taxon>Paramuricea</taxon>
    </lineage>
</organism>
<evidence type="ECO:0000256" key="5">
    <source>
        <dbReference type="ARBA" id="ARBA00022729"/>
    </source>
</evidence>
<keyword evidence="4" id="KW-0812">Transmembrane</keyword>